<dbReference type="EMBL" id="LOJW01000025">
    <property type="protein sequence ID" value="OOW69166.1"/>
    <property type="molecule type" value="Genomic_DNA"/>
</dbReference>
<evidence type="ECO:0000313" key="3">
    <source>
        <dbReference type="EMBL" id="OOW69166.1"/>
    </source>
</evidence>
<dbReference type="Gene3D" id="3.30.70.1060">
    <property type="entry name" value="Dimeric alpha+beta barrel"/>
    <property type="match status" value="1"/>
</dbReference>
<dbReference type="Pfam" id="PF03795">
    <property type="entry name" value="YCII"/>
    <property type="match status" value="1"/>
</dbReference>
<dbReference type="SUPFAM" id="SSF54909">
    <property type="entry name" value="Dimeric alpha+beta barrel"/>
    <property type="match status" value="1"/>
</dbReference>
<evidence type="ECO:0000313" key="4">
    <source>
        <dbReference type="Proteomes" id="UP000190559"/>
    </source>
</evidence>
<comment type="similarity">
    <text evidence="1">Belongs to the YciI family.</text>
</comment>
<name>A0A1T1P184_9XANT</name>
<evidence type="ECO:0000256" key="1">
    <source>
        <dbReference type="ARBA" id="ARBA00007689"/>
    </source>
</evidence>
<dbReference type="Proteomes" id="UP000190559">
    <property type="component" value="Unassembled WGS sequence"/>
</dbReference>
<accession>A0A1T1P184</accession>
<dbReference type="PANTHER" id="PTHR37828:SF1">
    <property type="entry name" value="YCII-RELATED DOMAIN-CONTAINING PROTEIN"/>
    <property type="match status" value="1"/>
</dbReference>
<feature type="domain" description="YCII-related" evidence="2">
    <location>
        <begin position="1"/>
        <end position="80"/>
    </location>
</feature>
<sequence length="94" mass="10040">MLHLIALTYRVAPPALAAHLDAHKQWLRKHIDTGLFLAAGPLADGLGGIVLANSTDASALDRVVAQDPFVLHQLVDVGVRRFEPALRANGFLPG</sequence>
<proteinExistence type="inferred from homology"/>
<protein>
    <recommendedName>
        <fullName evidence="2">YCII-related domain-containing protein</fullName>
    </recommendedName>
</protein>
<gene>
    <name evidence="3" type="ORF">Xmlh_03280</name>
</gene>
<dbReference type="InterPro" id="IPR011008">
    <property type="entry name" value="Dimeric_a/b-barrel"/>
</dbReference>
<evidence type="ECO:0000259" key="2">
    <source>
        <dbReference type="Pfam" id="PF03795"/>
    </source>
</evidence>
<dbReference type="InterPro" id="IPR005545">
    <property type="entry name" value="YCII"/>
</dbReference>
<dbReference type="RefSeq" id="WP_078563801.1">
    <property type="nucleotide sequence ID" value="NZ_LOJW01000025.1"/>
</dbReference>
<reference evidence="3 4" key="1">
    <citation type="submission" date="2015-12" db="EMBL/GenBank/DDBJ databases">
        <authorList>
            <person name="Shamseldin A."/>
            <person name="Moawad H."/>
            <person name="Abd El-Rahim W.M."/>
            <person name="Sadowsky M.J."/>
        </authorList>
    </citation>
    <scope>NUCLEOTIDE SEQUENCE [LARGE SCALE GENOMIC DNA]</scope>
    <source>
        <strain evidence="3 4">LMG9050</strain>
    </source>
</reference>
<dbReference type="AlphaFoldDB" id="A0A1T1P184"/>
<comment type="caution">
    <text evidence="3">The sequence shown here is derived from an EMBL/GenBank/DDBJ whole genome shotgun (WGS) entry which is preliminary data.</text>
</comment>
<organism evidence="3 4">
    <name type="scientific">Xanthomonas axonopodis pv. melhusii</name>
    <dbReference type="NCBI Taxonomy" id="487834"/>
    <lineage>
        <taxon>Bacteria</taxon>
        <taxon>Pseudomonadati</taxon>
        <taxon>Pseudomonadota</taxon>
        <taxon>Gammaproteobacteria</taxon>
        <taxon>Lysobacterales</taxon>
        <taxon>Lysobacteraceae</taxon>
        <taxon>Xanthomonas</taxon>
    </lineage>
</organism>
<dbReference type="PANTHER" id="PTHR37828">
    <property type="entry name" value="GSR2449 PROTEIN"/>
    <property type="match status" value="1"/>
</dbReference>